<reference evidence="8 9" key="1">
    <citation type="submission" date="2015-01" db="EMBL/GenBank/DDBJ databases">
        <title>Comparative genomics of the lactic acid bacteria isolated from the honey bee gut.</title>
        <authorList>
            <person name="Ellegaard K.M."/>
            <person name="Tamarit D."/>
            <person name="Javelind E."/>
            <person name="Olofsson T."/>
            <person name="Andersson S.G."/>
            <person name="Vasquez A."/>
        </authorList>
    </citation>
    <scope>NUCLEOTIDE SEQUENCE [LARGE SCALE GENOMIC DNA]</scope>
    <source>
        <strain evidence="8 9">Bin4</strain>
    </source>
</reference>
<feature type="binding site" evidence="6">
    <location>
        <position position="322"/>
    </location>
    <ligand>
        <name>FAD</name>
        <dbReference type="ChEBI" id="CHEBI:57692"/>
    </ligand>
</feature>
<evidence type="ECO:0000256" key="4">
    <source>
        <dbReference type="ARBA" id="ARBA00022857"/>
    </source>
</evidence>
<keyword evidence="5 6" id="KW-0560">Oxidoreductase</keyword>
<dbReference type="PATRIC" id="fig|1218492.5.peg.571"/>
<keyword evidence="3 6" id="KW-0274">FAD</keyword>
<dbReference type="InterPro" id="IPR023753">
    <property type="entry name" value="FAD/NAD-binding_dom"/>
</dbReference>
<feature type="binding site" evidence="6">
    <location>
        <position position="282"/>
    </location>
    <ligand>
        <name>FAD</name>
        <dbReference type="ChEBI" id="CHEBI:57692"/>
    </ligand>
</feature>
<comment type="similarity">
    <text evidence="6">Belongs to the ferredoxin--NADP reductase type 2 family.</text>
</comment>
<name>A0A0F4LWB8_9LACO</name>
<comment type="cofactor">
    <cofactor evidence="6">
        <name>FAD</name>
        <dbReference type="ChEBI" id="CHEBI:57692"/>
    </cofactor>
    <text evidence="6">Binds 1 FAD per subunit.</text>
</comment>
<dbReference type="SUPFAM" id="SSF51905">
    <property type="entry name" value="FAD/NAD(P)-binding domain"/>
    <property type="match status" value="1"/>
</dbReference>
<evidence type="ECO:0000313" key="8">
    <source>
        <dbReference type="EMBL" id="KJY62658.1"/>
    </source>
</evidence>
<comment type="caution">
    <text evidence="8">The sequence shown here is derived from an EMBL/GenBank/DDBJ whole genome shotgun (WGS) entry which is preliminary data.</text>
</comment>
<dbReference type="Proteomes" id="UP000033558">
    <property type="component" value="Unassembled WGS sequence"/>
</dbReference>
<keyword evidence="4 6" id="KW-0521">NADP</keyword>
<dbReference type="GO" id="GO:0050660">
    <property type="term" value="F:flavin adenine dinucleotide binding"/>
    <property type="evidence" value="ECO:0007669"/>
    <property type="project" value="UniProtKB-UniRule"/>
</dbReference>
<comment type="subunit">
    <text evidence="1 6">Homodimer.</text>
</comment>
<dbReference type="PRINTS" id="PR00368">
    <property type="entry name" value="FADPNR"/>
</dbReference>
<dbReference type="EC" id="1.18.1.2" evidence="6"/>
<dbReference type="PRINTS" id="PR00469">
    <property type="entry name" value="PNDRDTASEII"/>
</dbReference>
<protein>
    <recommendedName>
        <fullName evidence="6">Ferredoxin--NADP reductase</fullName>
        <shortName evidence="6">FNR</shortName>
        <shortName evidence="6">Fd-NADP(+) reductase</shortName>
        <ecNumber evidence="6">1.18.1.2</ecNumber>
    </recommendedName>
</protein>
<evidence type="ECO:0000256" key="1">
    <source>
        <dbReference type="ARBA" id="ARBA00011738"/>
    </source>
</evidence>
<dbReference type="GO" id="GO:0004324">
    <property type="term" value="F:ferredoxin-NADP+ reductase activity"/>
    <property type="evidence" value="ECO:0007669"/>
    <property type="project" value="UniProtKB-UniRule"/>
</dbReference>
<dbReference type="InterPro" id="IPR022890">
    <property type="entry name" value="Fd--NADP_Rdtase_type_2"/>
</dbReference>
<dbReference type="HOGENOM" id="CLU_031864_5_5_9"/>
<sequence length="326" mass="35959">MSEIYDVAVIGGGPVGIFTAYYASMRTLKTVLIESMPQLGGQPQQLYPQKKIYDVGGQFAVTGAQLITNLLETDERFLYDRMLATTVQGFTATPQGYVIQTNKSTVQARAIIITVGNGPIQPRKLACDYDPHLEGKQINYFVSDLEDYRDQTVLVAGGGDSAVDWALEISHYAQQTFLLHRRSTFRALESSVQQLAHSKVQLLVPEIIKACQLTADQRLAVTYQTIKTTTTHQIIVDKLLVNYGMTADSRLLRKWQLQLAGPFIQVNSTMHTNLPYIYAAGDAVCYPGKERLITLGWAEGPIAVNSAINDLKITKAPAGHSSSLFN</sequence>
<dbReference type="InterPro" id="IPR036188">
    <property type="entry name" value="FAD/NAD-bd_sf"/>
</dbReference>
<comment type="caution">
    <text evidence="6">Lacks conserved residue(s) required for the propagation of feature annotation.</text>
</comment>
<feature type="binding site" evidence="6">
    <location>
        <position position="34"/>
    </location>
    <ligand>
        <name>FAD</name>
        <dbReference type="ChEBI" id="CHEBI:57692"/>
    </ligand>
</feature>
<comment type="catalytic activity">
    <reaction evidence="6">
        <text>2 reduced [2Fe-2S]-[ferredoxin] + NADP(+) + H(+) = 2 oxidized [2Fe-2S]-[ferredoxin] + NADPH</text>
        <dbReference type="Rhea" id="RHEA:20125"/>
        <dbReference type="Rhea" id="RHEA-COMP:10000"/>
        <dbReference type="Rhea" id="RHEA-COMP:10001"/>
        <dbReference type="ChEBI" id="CHEBI:15378"/>
        <dbReference type="ChEBI" id="CHEBI:33737"/>
        <dbReference type="ChEBI" id="CHEBI:33738"/>
        <dbReference type="ChEBI" id="CHEBI:57783"/>
        <dbReference type="ChEBI" id="CHEBI:58349"/>
        <dbReference type="EC" id="1.18.1.2"/>
    </reaction>
</comment>
<accession>A0A0F4LWB8</accession>
<feature type="binding site" evidence="6">
    <location>
        <position position="47"/>
    </location>
    <ligand>
        <name>FAD</name>
        <dbReference type="ChEBI" id="CHEBI:57692"/>
    </ligand>
</feature>
<organism evidence="8 9">
    <name type="scientific">Bombilactobacillus mellifer</name>
    <dbReference type="NCBI Taxonomy" id="1218492"/>
    <lineage>
        <taxon>Bacteria</taxon>
        <taxon>Bacillati</taxon>
        <taxon>Bacillota</taxon>
        <taxon>Bacilli</taxon>
        <taxon>Lactobacillales</taxon>
        <taxon>Lactobacillaceae</taxon>
        <taxon>Bombilactobacillus</taxon>
    </lineage>
</organism>
<evidence type="ECO:0000256" key="5">
    <source>
        <dbReference type="ARBA" id="ARBA00023002"/>
    </source>
</evidence>
<feature type="binding site" evidence="6">
    <location>
        <position position="87"/>
    </location>
    <ligand>
        <name>FAD</name>
        <dbReference type="ChEBI" id="CHEBI:57692"/>
    </ligand>
</feature>
<proteinExistence type="inferred from homology"/>
<evidence type="ECO:0000256" key="3">
    <source>
        <dbReference type="ARBA" id="ARBA00022827"/>
    </source>
</evidence>
<dbReference type="InterPro" id="IPR050097">
    <property type="entry name" value="Ferredoxin-NADP_redctase_2"/>
</dbReference>
<dbReference type="OrthoDB" id="9806179at2"/>
<feature type="domain" description="FAD/NAD(P)-binding" evidence="7">
    <location>
        <begin position="5"/>
        <end position="287"/>
    </location>
</feature>
<dbReference type="STRING" id="1218492.JG30_04480"/>
<evidence type="ECO:0000259" key="7">
    <source>
        <dbReference type="Pfam" id="PF07992"/>
    </source>
</evidence>
<dbReference type="GO" id="GO:0050661">
    <property type="term" value="F:NADP binding"/>
    <property type="evidence" value="ECO:0007669"/>
    <property type="project" value="UniProtKB-UniRule"/>
</dbReference>
<dbReference type="AlphaFoldDB" id="A0A0F4LWB8"/>
<dbReference type="PANTHER" id="PTHR48105">
    <property type="entry name" value="THIOREDOXIN REDUCTASE 1-RELATED-RELATED"/>
    <property type="match status" value="1"/>
</dbReference>
<dbReference type="Gene3D" id="3.50.50.60">
    <property type="entry name" value="FAD/NAD(P)-binding domain"/>
    <property type="match status" value="2"/>
</dbReference>
<evidence type="ECO:0000256" key="2">
    <source>
        <dbReference type="ARBA" id="ARBA00022630"/>
    </source>
</evidence>
<keyword evidence="9" id="KW-1185">Reference proteome</keyword>
<feature type="binding site" evidence="6">
    <location>
        <position position="120"/>
    </location>
    <ligand>
        <name>FAD</name>
        <dbReference type="ChEBI" id="CHEBI:57692"/>
    </ligand>
</feature>
<feature type="binding site" evidence="6">
    <location>
        <position position="42"/>
    </location>
    <ligand>
        <name>FAD</name>
        <dbReference type="ChEBI" id="CHEBI:57692"/>
    </ligand>
</feature>
<keyword evidence="2 6" id="KW-0285">Flavoprotein</keyword>
<gene>
    <name evidence="8" type="ORF">JG30_04480</name>
</gene>
<evidence type="ECO:0000313" key="9">
    <source>
        <dbReference type="Proteomes" id="UP000033558"/>
    </source>
</evidence>
<dbReference type="RefSeq" id="WP_046315839.1">
    <property type="nucleotide sequence ID" value="NZ_JBHSZT010000003.1"/>
</dbReference>
<dbReference type="HAMAP" id="MF_01685">
    <property type="entry name" value="FENR2"/>
    <property type="match status" value="1"/>
</dbReference>
<dbReference type="EMBL" id="JXJQ01000005">
    <property type="protein sequence ID" value="KJY62658.1"/>
    <property type="molecule type" value="Genomic_DNA"/>
</dbReference>
<evidence type="ECO:0000256" key="6">
    <source>
        <dbReference type="HAMAP-Rule" id="MF_01685"/>
    </source>
</evidence>
<dbReference type="Pfam" id="PF07992">
    <property type="entry name" value="Pyr_redox_2"/>
    <property type="match status" value="1"/>
</dbReference>